<evidence type="ECO:0000256" key="1">
    <source>
        <dbReference type="SAM" id="Phobius"/>
    </source>
</evidence>
<feature type="transmembrane region" description="Helical" evidence="1">
    <location>
        <begin position="376"/>
        <end position="392"/>
    </location>
</feature>
<accession>A0ABV5BPB0</accession>
<evidence type="ECO:0000313" key="2">
    <source>
        <dbReference type="EMBL" id="MFB5737146.1"/>
    </source>
</evidence>
<keyword evidence="1" id="KW-0472">Membrane</keyword>
<evidence type="ECO:0000313" key="3">
    <source>
        <dbReference type="Proteomes" id="UP001580391"/>
    </source>
</evidence>
<dbReference type="Proteomes" id="UP001580391">
    <property type="component" value="Unassembled WGS sequence"/>
</dbReference>
<keyword evidence="1" id="KW-1133">Transmembrane helix</keyword>
<feature type="transmembrane region" description="Helical" evidence="1">
    <location>
        <begin position="145"/>
        <end position="161"/>
    </location>
</feature>
<feature type="transmembrane region" description="Helical" evidence="1">
    <location>
        <begin position="199"/>
        <end position="220"/>
    </location>
</feature>
<feature type="transmembrane region" description="Helical" evidence="1">
    <location>
        <begin position="283"/>
        <end position="308"/>
    </location>
</feature>
<evidence type="ECO:0008006" key="4">
    <source>
        <dbReference type="Google" id="ProtNLM"/>
    </source>
</evidence>
<feature type="transmembrane region" description="Helical" evidence="1">
    <location>
        <begin position="35"/>
        <end position="56"/>
    </location>
</feature>
<keyword evidence="1" id="KW-0812">Transmembrane</keyword>
<feature type="transmembrane region" description="Helical" evidence="1">
    <location>
        <begin position="167"/>
        <end position="187"/>
    </location>
</feature>
<comment type="caution">
    <text evidence="2">The sequence shown here is derived from an EMBL/GenBank/DDBJ whole genome shotgun (WGS) entry which is preliminary data.</text>
</comment>
<feature type="transmembrane region" description="Helical" evidence="1">
    <location>
        <begin position="314"/>
        <end position="334"/>
    </location>
</feature>
<feature type="transmembrane region" description="Helical" evidence="1">
    <location>
        <begin position="240"/>
        <end position="262"/>
    </location>
</feature>
<dbReference type="RefSeq" id="WP_375517183.1">
    <property type="nucleotide sequence ID" value="NZ_JBHILI010000006.1"/>
</dbReference>
<gene>
    <name evidence="2" type="ORF">ACE5IX_11540</name>
</gene>
<proteinExistence type="predicted"/>
<protein>
    <recommendedName>
        <fullName evidence="4">Glycosyltransferase RgtA/B/C/D-like domain-containing protein</fullName>
    </recommendedName>
</protein>
<sequence length="526" mass="59292">MACFSPEWDRKSLCPELVSIFFFTLDGALARIPRVIWLWASFVVFLISLAVSLIGAPKEIFWSSEALYLPSILIDIVREGGSLRSWSFAPTPYFFPDLPLVFLFGSVTGNAFGAILTYAIFQSLVFGGLLGRFIHSIEPKMRRSGSYSLGLLSASFLFVLAEKFPTLYYLYLPSAHISAFLITLWIWPYLRKERVRKYLVFPILILSVFSDRILLFTLFLPAGLAWARRYGRWGVSFPLISVRFFASGALGFGLYSLSRVILTIQSPNKIATGESFTLWWSDWIDSILNLELQGIFLILALVTAFWSLAKSREWGHSLAFAGYFQIILIFLPPLAGLYSGPSGIKLSLPAFALVPVLFGVLVSLPRPEFGTNARNIALLGAILGLAFFSVFHRNPDTLWGLQGFPKPNEASCIDDLKEADSFVFVISEPQKARRIFAYSDKRALAYPVDFSTLEGLHAISNREWFLFPPEGPIGVIPEGLGEHRIRSFYGEPSRILTCPKGKDSLWIYENTDKIREFLQRPFQKTK</sequence>
<organism evidence="2 3">
    <name type="scientific">Leptospira wolffii</name>
    <dbReference type="NCBI Taxonomy" id="409998"/>
    <lineage>
        <taxon>Bacteria</taxon>
        <taxon>Pseudomonadati</taxon>
        <taxon>Spirochaetota</taxon>
        <taxon>Spirochaetia</taxon>
        <taxon>Leptospirales</taxon>
        <taxon>Leptospiraceae</taxon>
        <taxon>Leptospira</taxon>
    </lineage>
</organism>
<feature type="transmembrane region" description="Helical" evidence="1">
    <location>
        <begin position="346"/>
        <end position="364"/>
    </location>
</feature>
<dbReference type="EMBL" id="JBHILJ010000005">
    <property type="protein sequence ID" value="MFB5737146.1"/>
    <property type="molecule type" value="Genomic_DNA"/>
</dbReference>
<reference evidence="2 3" key="1">
    <citation type="submission" date="2024-09" db="EMBL/GenBank/DDBJ databases">
        <title>Taxonomic and Genotyping Characterization of Leptospira Strains isolated from Multiple Sources in Colombia highlights the importance of intermediate species.</title>
        <authorList>
            <person name="Torres Higuera L."/>
            <person name="Rojas Tapias D."/>
            <person name="Jimenez Velasquez S."/>
            <person name="Renjifo Ibanez C."/>
        </authorList>
    </citation>
    <scope>NUCLEOTIDE SEQUENCE [LARGE SCALE GENOMIC DNA]</scope>
    <source>
        <strain evidence="2 3">Lep080</strain>
    </source>
</reference>
<name>A0ABV5BPB0_9LEPT</name>
<keyword evidence="3" id="KW-1185">Reference proteome</keyword>
<feature type="transmembrane region" description="Helical" evidence="1">
    <location>
        <begin position="100"/>
        <end position="133"/>
    </location>
</feature>